<dbReference type="EMBL" id="HG739157">
    <property type="protein sequence ID" value="CDP13074.1"/>
    <property type="molecule type" value="Genomic_DNA"/>
</dbReference>
<dbReference type="Proteomes" id="UP000295252">
    <property type="component" value="Chromosome I"/>
</dbReference>
<proteinExistence type="predicted"/>
<protein>
    <submittedName>
        <fullName evidence="1">Uncharacterized protein</fullName>
    </submittedName>
</protein>
<keyword evidence="2" id="KW-1185">Reference proteome</keyword>
<sequence>MSFLFLHIENSHLHLTQFVPRILTLTITYMLPFVDRPRFQRECVERNNKLLYYILDCLSMGSSSRLKIWRSAARPCQ</sequence>
<evidence type="ECO:0000313" key="1">
    <source>
        <dbReference type="EMBL" id="CDP13074.1"/>
    </source>
</evidence>
<dbReference type="AlphaFoldDB" id="A0A068UXT8"/>
<gene>
    <name evidence="1" type="ORF">GSCOC_T00037843001</name>
</gene>
<name>A0A068UXT8_COFCA</name>
<accession>A0A068UXT8</accession>
<dbReference type="Gramene" id="CDP13074">
    <property type="protein sequence ID" value="CDP13074"/>
    <property type="gene ID" value="GSCOC_T00037843001"/>
</dbReference>
<dbReference type="InParanoid" id="A0A068UXT8"/>
<reference evidence="2" key="1">
    <citation type="journal article" date="2014" name="Science">
        <title>The coffee genome provides insight into the convergent evolution of caffeine biosynthesis.</title>
        <authorList>
            <person name="Denoeud F."/>
            <person name="Carretero-Paulet L."/>
            <person name="Dereeper A."/>
            <person name="Droc G."/>
            <person name="Guyot R."/>
            <person name="Pietrella M."/>
            <person name="Zheng C."/>
            <person name="Alberti A."/>
            <person name="Anthony F."/>
            <person name="Aprea G."/>
            <person name="Aury J.M."/>
            <person name="Bento P."/>
            <person name="Bernard M."/>
            <person name="Bocs S."/>
            <person name="Campa C."/>
            <person name="Cenci A."/>
            <person name="Combes M.C."/>
            <person name="Crouzillat D."/>
            <person name="Da Silva C."/>
            <person name="Daddiego L."/>
            <person name="De Bellis F."/>
            <person name="Dussert S."/>
            <person name="Garsmeur O."/>
            <person name="Gayraud T."/>
            <person name="Guignon V."/>
            <person name="Jahn K."/>
            <person name="Jamilloux V."/>
            <person name="Joet T."/>
            <person name="Labadie K."/>
            <person name="Lan T."/>
            <person name="Leclercq J."/>
            <person name="Lepelley M."/>
            <person name="Leroy T."/>
            <person name="Li L.T."/>
            <person name="Librado P."/>
            <person name="Lopez L."/>
            <person name="Munoz A."/>
            <person name="Noel B."/>
            <person name="Pallavicini A."/>
            <person name="Perrotta G."/>
            <person name="Poncet V."/>
            <person name="Pot D."/>
            <person name="Priyono X."/>
            <person name="Rigoreau M."/>
            <person name="Rouard M."/>
            <person name="Rozas J."/>
            <person name="Tranchant-Dubreuil C."/>
            <person name="VanBuren R."/>
            <person name="Zhang Q."/>
            <person name="Andrade A.C."/>
            <person name="Argout X."/>
            <person name="Bertrand B."/>
            <person name="de Kochko A."/>
            <person name="Graziosi G."/>
            <person name="Henry R.J."/>
            <person name="Jayarama X."/>
            <person name="Ming R."/>
            <person name="Nagai C."/>
            <person name="Rounsley S."/>
            <person name="Sankoff D."/>
            <person name="Giuliano G."/>
            <person name="Albert V.A."/>
            <person name="Wincker P."/>
            <person name="Lashermes P."/>
        </authorList>
    </citation>
    <scope>NUCLEOTIDE SEQUENCE [LARGE SCALE GENOMIC DNA]</scope>
    <source>
        <strain evidence="2">cv. DH200-94</strain>
    </source>
</reference>
<organism evidence="1 2">
    <name type="scientific">Coffea canephora</name>
    <name type="common">Robusta coffee</name>
    <dbReference type="NCBI Taxonomy" id="49390"/>
    <lineage>
        <taxon>Eukaryota</taxon>
        <taxon>Viridiplantae</taxon>
        <taxon>Streptophyta</taxon>
        <taxon>Embryophyta</taxon>
        <taxon>Tracheophyta</taxon>
        <taxon>Spermatophyta</taxon>
        <taxon>Magnoliopsida</taxon>
        <taxon>eudicotyledons</taxon>
        <taxon>Gunneridae</taxon>
        <taxon>Pentapetalae</taxon>
        <taxon>asterids</taxon>
        <taxon>lamiids</taxon>
        <taxon>Gentianales</taxon>
        <taxon>Rubiaceae</taxon>
        <taxon>Ixoroideae</taxon>
        <taxon>Gardenieae complex</taxon>
        <taxon>Bertiereae - Coffeeae clade</taxon>
        <taxon>Coffeeae</taxon>
        <taxon>Coffea</taxon>
    </lineage>
</organism>
<evidence type="ECO:0000313" key="2">
    <source>
        <dbReference type="Proteomes" id="UP000295252"/>
    </source>
</evidence>